<dbReference type="EMBL" id="JBHSAO010000016">
    <property type="protein sequence ID" value="MFC4025497.1"/>
    <property type="molecule type" value="Genomic_DNA"/>
</dbReference>
<sequence length="78" mass="9091">MDFLFWVFLIAVLFIGVGSSIRFTKKQTTKLTSQSDEIIKSRIESLEKQKIAIQDISETQKEILHELKGIHKKLDRKD</sequence>
<proteinExistence type="predicted"/>
<keyword evidence="2" id="KW-1185">Reference proteome</keyword>
<organism evidence="1 2">
    <name type="scientific">Oceanobacillus longus</name>
    <dbReference type="NCBI Taxonomy" id="930120"/>
    <lineage>
        <taxon>Bacteria</taxon>
        <taxon>Bacillati</taxon>
        <taxon>Bacillota</taxon>
        <taxon>Bacilli</taxon>
        <taxon>Bacillales</taxon>
        <taxon>Bacillaceae</taxon>
        <taxon>Oceanobacillus</taxon>
    </lineage>
</organism>
<gene>
    <name evidence="1" type="ORF">ACFOUV_17070</name>
</gene>
<accession>A0ABV8H3T1</accession>
<name>A0ABV8H3T1_9BACI</name>
<evidence type="ECO:0000313" key="2">
    <source>
        <dbReference type="Proteomes" id="UP001595772"/>
    </source>
</evidence>
<dbReference type="RefSeq" id="WP_379497992.1">
    <property type="nucleotide sequence ID" value="NZ_JBHSAO010000016.1"/>
</dbReference>
<evidence type="ECO:0000313" key="1">
    <source>
        <dbReference type="EMBL" id="MFC4025497.1"/>
    </source>
</evidence>
<comment type="caution">
    <text evidence="1">The sequence shown here is derived from an EMBL/GenBank/DDBJ whole genome shotgun (WGS) entry which is preliminary data.</text>
</comment>
<protein>
    <submittedName>
        <fullName evidence="1">Uncharacterized protein</fullName>
    </submittedName>
</protein>
<reference evidence="2" key="1">
    <citation type="journal article" date="2019" name="Int. J. Syst. Evol. Microbiol.">
        <title>The Global Catalogue of Microorganisms (GCM) 10K type strain sequencing project: providing services to taxonomists for standard genome sequencing and annotation.</title>
        <authorList>
            <consortium name="The Broad Institute Genomics Platform"/>
            <consortium name="The Broad Institute Genome Sequencing Center for Infectious Disease"/>
            <person name="Wu L."/>
            <person name="Ma J."/>
        </authorList>
    </citation>
    <scope>NUCLEOTIDE SEQUENCE [LARGE SCALE GENOMIC DNA]</scope>
    <source>
        <strain evidence="2">IBRC-M 10703</strain>
    </source>
</reference>
<dbReference type="Proteomes" id="UP001595772">
    <property type="component" value="Unassembled WGS sequence"/>
</dbReference>